<reference evidence="3" key="3">
    <citation type="submission" date="2019-12" db="EMBL/GenBank/DDBJ databases">
        <authorList>
            <consortium name="NCBI Pathogen Detection Project"/>
        </authorList>
    </citation>
    <scope>NUCLEOTIDE SEQUENCE</scope>
    <source>
        <strain evidence="3">1930</strain>
    </source>
</reference>
<reference evidence="3" key="1">
    <citation type="journal article" date="2018" name="Genome Biol.">
        <title>SKESA: strategic k-mer extension for scrupulous assemblies.</title>
        <authorList>
            <person name="Souvorov A."/>
            <person name="Agarwala R."/>
            <person name="Lipman D.J."/>
        </authorList>
    </citation>
    <scope>NUCLEOTIDE SEQUENCE</scope>
    <source>
        <strain evidence="3">1930</strain>
    </source>
</reference>
<evidence type="ECO:0000256" key="2">
    <source>
        <dbReference type="ARBA" id="ARBA00022649"/>
    </source>
</evidence>
<dbReference type="Proteomes" id="UP000856022">
    <property type="component" value="Unassembled WGS sequence"/>
</dbReference>
<comment type="similarity">
    <text evidence="1">Belongs to the RelE toxin family.</text>
</comment>
<proteinExistence type="inferred from homology"/>
<dbReference type="AlphaFoldDB" id="A0A7Z2MPE5"/>
<organism evidence="3">
    <name type="scientific">Vibrio parahaemolyticus</name>
    <dbReference type="NCBI Taxonomy" id="670"/>
    <lineage>
        <taxon>Bacteria</taxon>
        <taxon>Pseudomonadati</taxon>
        <taxon>Pseudomonadota</taxon>
        <taxon>Gammaproteobacteria</taxon>
        <taxon>Vibrionales</taxon>
        <taxon>Vibrionaceae</taxon>
        <taxon>Vibrio</taxon>
    </lineage>
</organism>
<protein>
    <submittedName>
        <fullName evidence="4">Type II toxin-antitoxin system RelE/ParE family toxin</fullName>
    </submittedName>
    <submittedName>
        <fullName evidence="3">Type II toxin-antitoxin system mRNA interferase toxin, RelE/StbE family</fullName>
    </submittedName>
</protein>
<gene>
    <name evidence="4" type="ORF">EHC69_02060</name>
    <name evidence="3" type="ORF">I7278_26655</name>
</gene>
<dbReference type="Pfam" id="PF05016">
    <property type="entry name" value="ParE_toxin"/>
    <property type="match status" value="1"/>
</dbReference>
<dbReference type="PANTHER" id="PTHR35601:SF1">
    <property type="entry name" value="TOXIN RELE"/>
    <property type="match status" value="1"/>
</dbReference>
<evidence type="ECO:0000313" key="5">
    <source>
        <dbReference type="Proteomes" id="UP000464718"/>
    </source>
</evidence>
<dbReference type="NCBIfam" id="TIGR02385">
    <property type="entry name" value="RelE_StbE"/>
    <property type="match status" value="1"/>
</dbReference>
<sequence>MENQKYQLAFDEAFVKDLKKLQKQQAKLIINYLKGVAQLNDAKSRGKAMRYSKVGLWRYRVGDYRIICDIQENNMLVLVLAVGHRSSIYI</sequence>
<evidence type="ECO:0000256" key="1">
    <source>
        <dbReference type="ARBA" id="ARBA00006226"/>
    </source>
</evidence>
<evidence type="ECO:0000313" key="4">
    <source>
        <dbReference type="EMBL" id="QHH08233.1"/>
    </source>
</evidence>
<dbReference type="InterPro" id="IPR035093">
    <property type="entry name" value="RelE/ParE_toxin_dom_sf"/>
</dbReference>
<dbReference type="Gene3D" id="3.30.2310.20">
    <property type="entry name" value="RelE-like"/>
    <property type="match status" value="1"/>
</dbReference>
<dbReference type="SUPFAM" id="SSF143011">
    <property type="entry name" value="RelE-like"/>
    <property type="match status" value="1"/>
</dbReference>
<reference evidence="4 5" key="2">
    <citation type="submission" date="2018-12" db="EMBL/GenBank/DDBJ databases">
        <title>Genomic insights into the evolutionary origins and pathogenicity of five Vibrio parahaemolyticus strains isolated from the shrimp with acute hepatopancreatic necrosis disease (AHPND).</title>
        <authorList>
            <person name="Yang Q."/>
            <person name="Dong X."/>
            <person name="Xie G."/>
            <person name="Fu S."/>
            <person name="Zou P."/>
            <person name="Sun J."/>
            <person name="Wang Y."/>
            <person name="Huang J."/>
        </authorList>
    </citation>
    <scope>NUCLEOTIDE SEQUENCE [LARGE SCALE GENOMIC DNA]</scope>
    <source>
        <strain evidence="4 5">20160303005-1</strain>
    </source>
</reference>
<keyword evidence="2" id="KW-1277">Toxin-antitoxin system</keyword>
<dbReference type="PANTHER" id="PTHR35601">
    <property type="entry name" value="TOXIN RELE"/>
    <property type="match status" value="1"/>
</dbReference>
<accession>A0A7Z2MPE5</accession>
<evidence type="ECO:0000313" key="3">
    <source>
        <dbReference type="EMBL" id="HAS6680342.1"/>
    </source>
</evidence>
<dbReference type="EMBL" id="DACQKT010000045">
    <property type="protein sequence ID" value="HAS6680342.1"/>
    <property type="molecule type" value="Genomic_DNA"/>
</dbReference>
<dbReference type="RefSeq" id="WP_025594472.1">
    <property type="nucleotide sequence ID" value="NZ_CP034298.1"/>
</dbReference>
<dbReference type="EMBL" id="CP034298">
    <property type="protein sequence ID" value="QHH08233.1"/>
    <property type="molecule type" value="Genomic_DNA"/>
</dbReference>
<dbReference type="Proteomes" id="UP000464718">
    <property type="component" value="Chromosome i"/>
</dbReference>
<name>A0A7Z2MPE5_VIBPH</name>
<dbReference type="InterPro" id="IPR007712">
    <property type="entry name" value="RelE/ParE_toxin"/>
</dbReference>